<dbReference type="GeneID" id="14918430"/>
<proteinExistence type="predicted"/>
<name>L8GW61_ACACF</name>
<dbReference type="AlphaFoldDB" id="L8GW61"/>
<keyword evidence="1" id="KW-0175">Coiled coil</keyword>
<gene>
    <name evidence="3" type="ORF">ACA1_058080</name>
</gene>
<organism evidence="3 4">
    <name type="scientific">Acanthamoeba castellanii (strain ATCC 30010 / Neff)</name>
    <dbReference type="NCBI Taxonomy" id="1257118"/>
    <lineage>
        <taxon>Eukaryota</taxon>
        <taxon>Amoebozoa</taxon>
        <taxon>Discosea</taxon>
        <taxon>Longamoebia</taxon>
        <taxon>Centramoebida</taxon>
        <taxon>Acanthamoebidae</taxon>
        <taxon>Acanthamoeba</taxon>
    </lineage>
</organism>
<evidence type="ECO:0000313" key="3">
    <source>
        <dbReference type="EMBL" id="ELR17152.1"/>
    </source>
</evidence>
<reference evidence="3 4" key="1">
    <citation type="journal article" date="2013" name="Genome Biol.">
        <title>Genome of Acanthamoeba castellanii highlights extensive lateral gene transfer and early evolution of tyrosine kinase signaling.</title>
        <authorList>
            <person name="Clarke M."/>
            <person name="Lohan A.J."/>
            <person name="Liu B."/>
            <person name="Lagkouvardos I."/>
            <person name="Roy S."/>
            <person name="Zafar N."/>
            <person name="Bertelli C."/>
            <person name="Schilde C."/>
            <person name="Kianianmomeni A."/>
            <person name="Burglin T.R."/>
            <person name="Frech C."/>
            <person name="Turcotte B."/>
            <person name="Kopec K.O."/>
            <person name="Synnott J.M."/>
            <person name="Choo C."/>
            <person name="Paponov I."/>
            <person name="Finkler A."/>
            <person name="Soon Heng Tan C."/>
            <person name="Hutchins A.P."/>
            <person name="Weinmeier T."/>
            <person name="Rattei T."/>
            <person name="Chu J.S."/>
            <person name="Gimenez G."/>
            <person name="Irimia M."/>
            <person name="Rigden D.J."/>
            <person name="Fitzpatrick D.A."/>
            <person name="Lorenzo-Morales J."/>
            <person name="Bateman A."/>
            <person name="Chiu C.H."/>
            <person name="Tang P."/>
            <person name="Hegemann P."/>
            <person name="Fromm H."/>
            <person name="Raoult D."/>
            <person name="Greub G."/>
            <person name="Miranda-Saavedra D."/>
            <person name="Chen N."/>
            <person name="Nash P."/>
            <person name="Ginger M.L."/>
            <person name="Horn M."/>
            <person name="Schaap P."/>
            <person name="Caler L."/>
            <person name="Loftus B."/>
        </authorList>
    </citation>
    <scope>NUCLEOTIDE SEQUENCE [LARGE SCALE GENOMIC DNA]</scope>
    <source>
        <strain evidence="3 4">Neff</strain>
    </source>
</reference>
<evidence type="ECO:0000313" key="4">
    <source>
        <dbReference type="Proteomes" id="UP000011083"/>
    </source>
</evidence>
<feature type="region of interest" description="Disordered" evidence="2">
    <location>
        <begin position="177"/>
        <end position="213"/>
    </location>
</feature>
<feature type="region of interest" description="Disordered" evidence="2">
    <location>
        <begin position="403"/>
        <end position="428"/>
    </location>
</feature>
<sequence length="428" mass="48280">MDVFAKRALPPLSTRRSFLGSGTQEKCVGCKETQAKLESCQNFSVQLKNKLLEGKKDLELARVKELTQERDDLLRKAVKREKEIVALKAENSAIKSVNGEMMEMFDRRMVPQSLDQRDFKKRRLAPNSSPLLQDLQARPEAFPVTNADLIEPLKGSDDTVARKSLLARFQQARRNSAKRAEAAAEAEKEQAAVPLHVHRQVESESEDESNQDPDEALLLWHQSWANFFDEETRATTPRAPKRKGGLRRTASEYLRTPKRAKSERTPSRDHSSSESEGSSAPQTPSRPSRSAKTKVLSLREPTLGGKLRPGYPGTFDLDGAVPHWRERESVPKTPRKTPTRSYAELTQSKTPHKTPTRREAKVKTPCAEAEAINKTPQKTPRKRNASDVEVCDNDGFRYFTSKTHAATPAPFKTKRLTSRQPSFWDKDA</sequence>
<dbReference type="VEuPathDB" id="AmoebaDB:ACA1_058080"/>
<feature type="compositionally biased region" description="Polar residues" evidence="2">
    <location>
        <begin position="280"/>
        <end position="290"/>
    </location>
</feature>
<dbReference type="RefSeq" id="XP_004339165.1">
    <property type="nucleotide sequence ID" value="XM_004339117.1"/>
</dbReference>
<feature type="coiled-coil region" evidence="1">
    <location>
        <begin position="49"/>
        <end position="90"/>
    </location>
</feature>
<evidence type="ECO:0000256" key="1">
    <source>
        <dbReference type="SAM" id="Coils"/>
    </source>
</evidence>
<feature type="region of interest" description="Disordered" evidence="2">
    <location>
        <begin position="231"/>
        <end position="367"/>
    </location>
</feature>
<protein>
    <submittedName>
        <fullName evidence="3">Uncharacterized protein</fullName>
    </submittedName>
</protein>
<evidence type="ECO:0000256" key="2">
    <source>
        <dbReference type="SAM" id="MobiDB-lite"/>
    </source>
</evidence>
<dbReference type="EMBL" id="KB007974">
    <property type="protein sequence ID" value="ELR17152.1"/>
    <property type="molecule type" value="Genomic_DNA"/>
</dbReference>
<feature type="compositionally biased region" description="Basic and acidic residues" evidence="2">
    <location>
        <begin position="178"/>
        <end position="190"/>
    </location>
</feature>
<feature type="compositionally biased region" description="Acidic residues" evidence="2">
    <location>
        <begin position="203"/>
        <end position="213"/>
    </location>
</feature>
<dbReference type="Proteomes" id="UP000011083">
    <property type="component" value="Unassembled WGS sequence"/>
</dbReference>
<accession>L8GW61</accession>
<keyword evidence="4" id="KW-1185">Reference proteome</keyword>
<dbReference type="KEGG" id="acan:ACA1_058080"/>
<feature type="compositionally biased region" description="Basic and acidic residues" evidence="2">
    <location>
        <begin position="260"/>
        <end position="273"/>
    </location>
</feature>